<feature type="domain" description="DUF7282" evidence="2">
    <location>
        <begin position="33"/>
        <end position="107"/>
    </location>
</feature>
<dbReference type="Pfam" id="PF23951">
    <property type="entry name" value="DUF7282"/>
    <property type="match status" value="1"/>
</dbReference>
<protein>
    <recommendedName>
        <fullName evidence="2">DUF7282 domain-containing protein</fullName>
    </recommendedName>
</protein>
<reference evidence="4" key="1">
    <citation type="submission" date="2016-10" db="EMBL/GenBank/DDBJ databases">
        <authorList>
            <person name="Varghese N."/>
            <person name="Submissions S."/>
        </authorList>
    </citation>
    <scope>NUCLEOTIDE SEQUENCE [LARGE SCALE GENOMIC DNA]</scope>
    <source>
        <strain evidence="4">DSM 1565</strain>
    </source>
</reference>
<organism evidence="3 4">
    <name type="scientific">Hyphomicrobium facile</name>
    <dbReference type="NCBI Taxonomy" id="51670"/>
    <lineage>
        <taxon>Bacteria</taxon>
        <taxon>Pseudomonadati</taxon>
        <taxon>Pseudomonadota</taxon>
        <taxon>Alphaproteobacteria</taxon>
        <taxon>Hyphomicrobiales</taxon>
        <taxon>Hyphomicrobiaceae</taxon>
        <taxon>Hyphomicrobium</taxon>
    </lineage>
</organism>
<keyword evidence="4" id="KW-1185">Reference proteome</keyword>
<dbReference type="EMBL" id="FPCH01000005">
    <property type="protein sequence ID" value="SFV39160.1"/>
    <property type="molecule type" value="Genomic_DNA"/>
</dbReference>
<keyword evidence="1" id="KW-0732">Signal</keyword>
<dbReference type="AlphaFoldDB" id="A0A1I7NWW8"/>
<accession>A0A1I7NWW8</accession>
<feature type="chain" id="PRO_5011619585" description="DUF7282 domain-containing protein" evidence="1">
    <location>
        <begin position="27"/>
        <end position="129"/>
    </location>
</feature>
<evidence type="ECO:0000259" key="2">
    <source>
        <dbReference type="Pfam" id="PF23951"/>
    </source>
</evidence>
<dbReference type="STRING" id="51670.SAMN04488557_4187"/>
<evidence type="ECO:0000256" key="1">
    <source>
        <dbReference type="SAM" id="SignalP"/>
    </source>
</evidence>
<evidence type="ECO:0000313" key="3">
    <source>
        <dbReference type="EMBL" id="SFV39160.1"/>
    </source>
</evidence>
<dbReference type="Proteomes" id="UP000199423">
    <property type="component" value="Unassembled WGS sequence"/>
</dbReference>
<evidence type="ECO:0000313" key="4">
    <source>
        <dbReference type="Proteomes" id="UP000199423"/>
    </source>
</evidence>
<proteinExistence type="predicted"/>
<gene>
    <name evidence="3" type="ORF">SAMN04488557_4187</name>
</gene>
<name>A0A1I7NWW8_9HYPH</name>
<feature type="signal peptide" evidence="1">
    <location>
        <begin position="1"/>
        <end position="26"/>
    </location>
</feature>
<sequence length="129" mass="13238">MTMSRVSATAAAVMAAGMLITSGAFAADPGTPASVIAMNQKPKGESVSITYAFAPTDGTLAIFAVDPQGHASAKPLGSAALTRGDHRDVKIKLNEALKPGTRLWAVTQGKDGKPFRNVDGPAGQTFNIL</sequence>
<dbReference type="InterPro" id="IPR055706">
    <property type="entry name" value="Slg1/2_DUF7282"/>
</dbReference>